<dbReference type="RefSeq" id="WP_120742073.1">
    <property type="nucleotide sequence ID" value="NZ_CP032568.1"/>
</dbReference>
<gene>
    <name evidence="2" type="ORF">D7D52_31120</name>
</gene>
<dbReference type="SUPFAM" id="SSF47413">
    <property type="entry name" value="lambda repressor-like DNA-binding domains"/>
    <property type="match status" value="1"/>
</dbReference>
<dbReference type="InterPro" id="IPR010982">
    <property type="entry name" value="Lambda_DNA-bd_dom_sf"/>
</dbReference>
<dbReference type="InterPro" id="IPR043917">
    <property type="entry name" value="DUF5753"/>
</dbReference>
<dbReference type="Gene3D" id="1.10.260.40">
    <property type="entry name" value="lambda repressor-like DNA-binding domains"/>
    <property type="match status" value="1"/>
</dbReference>
<evidence type="ECO:0000313" key="2">
    <source>
        <dbReference type="EMBL" id="AYF77525.1"/>
    </source>
</evidence>
<evidence type="ECO:0000259" key="1">
    <source>
        <dbReference type="Pfam" id="PF19054"/>
    </source>
</evidence>
<dbReference type="CDD" id="cd00093">
    <property type="entry name" value="HTH_XRE"/>
    <property type="match status" value="1"/>
</dbReference>
<name>A0A386ZLR9_9NOCA</name>
<dbReference type="Proteomes" id="UP000267164">
    <property type="component" value="Chromosome"/>
</dbReference>
<dbReference type="InterPro" id="IPR001387">
    <property type="entry name" value="Cro/C1-type_HTH"/>
</dbReference>
<dbReference type="EMBL" id="CP032568">
    <property type="protein sequence ID" value="AYF77525.1"/>
    <property type="molecule type" value="Genomic_DNA"/>
</dbReference>
<dbReference type="Pfam" id="PF13560">
    <property type="entry name" value="HTH_31"/>
    <property type="match status" value="1"/>
</dbReference>
<dbReference type="GO" id="GO:0003677">
    <property type="term" value="F:DNA binding"/>
    <property type="evidence" value="ECO:0007669"/>
    <property type="project" value="InterPro"/>
</dbReference>
<proteinExistence type="predicted"/>
<feature type="domain" description="DUF5753" evidence="1">
    <location>
        <begin position="90"/>
        <end position="277"/>
    </location>
</feature>
<accession>A0A386ZLR9</accession>
<dbReference type="KEGG" id="nyu:D7D52_31120"/>
<sequence>MLGRQLRRLRESAKVTTAAACKAIQCSPQTMWRLEGGQAVKLKYLEIRALCELYEAPADETEALLGLIEEAQQTGWWHSYGDSVPAHFDLYLGLEDSAKRLTTWQLTLLPGLLQTAEYRRAVQWTAYPGMPTAAVEQHVKVITKRQERLRDPAFSIVALLSEAVIHHQIGGPAVMADQLRHLIRIGQQRNVSIRVVPQSVGSHLGLQTGHFVLMEFPARASKGLETKWIEPPVVYVEGFTGALYLDQTDKVDRYRGGLVEINRHALDEQDTRDMLAHTAKEYET</sequence>
<protein>
    <submittedName>
        <fullName evidence="2">XRE family transcriptional regulator</fullName>
    </submittedName>
</protein>
<keyword evidence="3" id="KW-1185">Reference proteome</keyword>
<dbReference type="AlphaFoldDB" id="A0A386ZLR9"/>
<evidence type="ECO:0000313" key="3">
    <source>
        <dbReference type="Proteomes" id="UP000267164"/>
    </source>
</evidence>
<dbReference type="Pfam" id="PF19054">
    <property type="entry name" value="DUF5753"/>
    <property type="match status" value="1"/>
</dbReference>
<dbReference type="OrthoDB" id="4518607at2"/>
<reference evidence="2 3" key="1">
    <citation type="submission" date="2018-09" db="EMBL/GenBank/DDBJ databases">
        <title>Nocardia yunnanensis sp. nov., an actinomycete isolated from a soil sample.</title>
        <authorList>
            <person name="Zhang J."/>
        </authorList>
    </citation>
    <scope>NUCLEOTIDE SEQUENCE [LARGE SCALE GENOMIC DNA]</scope>
    <source>
        <strain evidence="2 3">CFHS0054</strain>
    </source>
</reference>
<organism evidence="2 3">
    <name type="scientific">Nocardia yunnanensis</name>
    <dbReference type="NCBI Taxonomy" id="2382165"/>
    <lineage>
        <taxon>Bacteria</taxon>
        <taxon>Bacillati</taxon>
        <taxon>Actinomycetota</taxon>
        <taxon>Actinomycetes</taxon>
        <taxon>Mycobacteriales</taxon>
        <taxon>Nocardiaceae</taxon>
        <taxon>Nocardia</taxon>
    </lineage>
</organism>